<dbReference type="Proteomes" id="UP000054783">
    <property type="component" value="Unassembled WGS sequence"/>
</dbReference>
<name>A0A0V0Z928_9BILA</name>
<organism evidence="1 2">
    <name type="scientific">Trichinella patagoniensis</name>
    <dbReference type="NCBI Taxonomy" id="990121"/>
    <lineage>
        <taxon>Eukaryota</taxon>
        <taxon>Metazoa</taxon>
        <taxon>Ecdysozoa</taxon>
        <taxon>Nematoda</taxon>
        <taxon>Enoplea</taxon>
        <taxon>Dorylaimia</taxon>
        <taxon>Trichinellida</taxon>
        <taxon>Trichinellidae</taxon>
        <taxon>Trichinella</taxon>
    </lineage>
</organism>
<protein>
    <submittedName>
        <fullName evidence="1">Uncharacterized protein</fullName>
    </submittedName>
</protein>
<proteinExistence type="predicted"/>
<keyword evidence="2" id="KW-1185">Reference proteome</keyword>
<dbReference type="EMBL" id="JYDQ01000326">
    <property type="protein sequence ID" value="KRY08554.1"/>
    <property type="molecule type" value="Genomic_DNA"/>
</dbReference>
<accession>A0A0V0Z928</accession>
<gene>
    <name evidence="1" type="ORF">T12_15394</name>
</gene>
<dbReference type="AlphaFoldDB" id="A0A0V0Z928"/>
<sequence length="153" mass="17779">MSDIIVFQELYSVALSDRNVLILFASATNTMPLIRGCSCNFLNFPLELKVTMCSHCSVSKSHTRVSSDKVRTEVRWLSKRACLSRYYELFETILEFFQNKDPSLRDSLKKCKSDIAYMADLGWSHFCSHSVPLFIYWSLSSLFYYWSLTSLSY</sequence>
<evidence type="ECO:0000313" key="1">
    <source>
        <dbReference type="EMBL" id="KRY08554.1"/>
    </source>
</evidence>
<reference evidence="1 2" key="1">
    <citation type="submission" date="2015-01" db="EMBL/GenBank/DDBJ databases">
        <title>Evolution of Trichinella species and genotypes.</title>
        <authorList>
            <person name="Korhonen P.K."/>
            <person name="Edoardo P."/>
            <person name="Giuseppe L.R."/>
            <person name="Gasser R.B."/>
        </authorList>
    </citation>
    <scope>NUCLEOTIDE SEQUENCE [LARGE SCALE GENOMIC DNA]</scope>
    <source>
        <strain evidence="1">ISS2496</strain>
    </source>
</reference>
<evidence type="ECO:0000313" key="2">
    <source>
        <dbReference type="Proteomes" id="UP000054783"/>
    </source>
</evidence>
<comment type="caution">
    <text evidence="1">The sequence shown here is derived from an EMBL/GenBank/DDBJ whole genome shotgun (WGS) entry which is preliminary data.</text>
</comment>